<dbReference type="EMBL" id="CP157353">
    <property type="protein sequence ID" value="XBM02870.1"/>
    <property type="molecule type" value="Genomic_DNA"/>
</dbReference>
<dbReference type="AlphaFoldDB" id="A0AAU7FDQ1"/>
<proteinExistence type="predicted"/>
<sequence length="75" mass="8628">MVLIRFISLIMLTVVGLAFVINNVPGLMLPIYILAMIGLMFCLGHIALHYLQRIRYMLCDEKQLKENQINKPPVK</sequence>
<evidence type="ECO:0000256" key="1">
    <source>
        <dbReference type="SAM" id="Phobius"/>
    </source>
</evidence>
<keyword evidence="1" id="KW-0472">Membrane</keyword>
<keyword evidence="1" id="KW-0812">Transmembrane</keyword>
<reference evidence="2" key="1">
    <citation type="submission" date="2024-05" db="EMBL/GenBank/DDBJ databases">
        <authorList>
            <person name="Liu Z."/>
        </authorList>
    </citation>
    <scope>NUCLEOTIDE SEQUENCE</scope>
    <source>
        <strain evidence="2">BS1807G30</strain>
    </source>
</reference>
<gene>
    <name evidence="2" type="ORF">ABG082_11950</name>
</gene>
<keyword evidence="1" id="KW-1133">Transmembrane helix</keyword>
<name>A0AAU7FDQ1_9BACI</name>
<feature type="transmembrane region" description="Helical" evidence="1">
    <location>
        <begin position="7"/>
        <end position="25"/>
    </location>
</feature>
<accession>A0AAU7FDQ1</accession>
<evidence type="ECO:0000313" key="2">
    <source>
        <dbReference type="EMBL" id="XBM02870.1"/>
    </source>
</evidence>
<dbReference type="RefSeq" id="WP_272511725.1">
    <property type="nucleotide sequence ID" value="NZ_CP157353.1"/>
</dbReference>
<protein>
    <submittedName>
        <fullName evidence="2">Uncharacterized protein</fullName>
    </submittedName>
</protein>
<organism evidence="2">
    <name type="scientific">Bacillus sp. BS1807G30</name>
    <dbReference type="NCBI Taxonomy" id="3153756"/>
    <lineage>
        <taxon>Bacteria</taxon>
        <taxon>Bacillati</taxon>
        <taxon>Bacillota</taxon>
        <taxon>Bacilli</taxon>
        <taxon>Bacillales</taxon>
        <taxon>Bacillaceae</taxon>
        <taxon>Bacillus</taxon>
    </lineage>
</organism>
<feature type="transmembrane region" description="Helical" evidence="1">
    <location>
        <begin position="31"/>
        <end position="51"/>
    </location>
</feature>